<feature type="region of interest" description="Disordered" evidence="2">
    <location>
        <begin position="111"/>
        <end position="133"/>
    </location>
</feature>
<gene>
    <name evidence="3" type="ORF">PG993_013508</name>
</gene>
<feature type="compositionally biased region" description="Polar residues" evidence="2">
    <location>
        <begin position="39"/>
        <end position="50"/>
    </location>
</feature>
<dbReference type="InterPro" id="IPR002110">
    <property type="entry name" value="Ankyrin_rpt"/>
</dbReference>
<organism evidence="3 4">
    <name type="scientific">Apiospora rasikravindrae</name>
    <dbReference type="NCBI Taxonomy" id="990691"/>
    <lineage>
        <taxon>Eukaryota</taxon>
        <taxon>Fungi</taxon>
        <taxon>Dikarya</taxon>
        <taxon>Ascomycota</taxon>
        <taxon>Pezizomycotina</taxon>
        <taxon>Sordariomycetes</taxon>
        <taxon>Xylariomycetidae</taxon>
        <taxon>Amphisphaeriales</taxon>
        <taxon>Apiosporaceae</taxon>
        <taxon>Apiospora</taxon>
    </lineage>
</organism>
<dbReference type="Proteomes" id="UP001444661">
    <property type="component" value="Unassembled WGS sequence"/>
</dbReference>
<keyword evidence="1" id="KW-0040">ANK repeat</keyword>
<keyword evidence="4" id="KW-1185">Reference proteome</keyword>
<evidence type="ECO:0000256" key="1">
    <source>
        <dbReference type="PROSITE-ProRule" id="PRU00023"/>
    </source>
</evidence>
<comment type="caution">
    <text evidence="3">The sequence shown here is derived from an EMBL/GenBank/DDBJ whole genome shotgun (WGS) entry which is preliminary data.</text>
</comment>
<feature type="region of interest" description="Disordered" evidence="2">
    <location>
        <begin position="30"/>
        <end position="56"/>
    </location>
</feature>
<proteinExistence type="predicted"/>
<evidence type="ECO:0000313" key="3">
    <source>
        <dbReference type="EMBL" id="KAK8022741.1"/>
    </source>
</evidence>
<sequence>MDSNTPNNQAPAGPVVTENEWAIDPVEMEETDAADGELQSLSEHLSTSSGEFKKSCSESEVTEAWREVFAYLGPEARRSLLEESPAKCISQLSPESKQGLLVTPSLIDDRPILAGAGPGGSSDPPSAPVPGFPSEPLTVFEGLASIPPEFLLGVREYLSPLDELLLSHTHRNIFHSDMFSFYRLDAEHQREWQNFSPRYQEERAPLLYHALSNEAPMSVIVDILDTWEEQGLDLDLRWAAGRNYNPGLPRPILFAVLYGRVDVIEELLRRGADASALDTHVRRRAHSEQARATFTDAMWWRMENLAIMLCERDPPVGANRQFWLFSCVRAGWTQLLRLFLETALGANNAGLRVTIAQSAAVWVRYAGLVRRDNSPMLDYLFDRAGARITPPNEAIQGDGLFRDWLSLLIVGGPQQPRRPLNAAYLLDRMRRQDTFRMLSLVTTVQRYIEEACVDDDALPLTRALHDGLLDLTRRYSYEFLTDENGAYDYGPEHHPNILRAYMLRCALTSERGAPLTVRWLISQGLVSLHLNRMELNRPHALQALPASASEAVLQANLDAILTRFTDPNATIPDLAQTGVRAVDLVHEHDAAFVELVARAPSNNGLGNGVDLTLAGPALRNAAQERRALRDSGMQVATSGRSVRQLMACATISYEVRRRILDWCVVNNTNDVPAVIPDV</sequence>
<feature type="repeat" description="ANK" evidence="1">
    <location>
        <begin position="251"/>
        <end position="279"/>
    </location>
</feature>
<name>A0ABR1RXU7_9PEZI</name>
<dbReference type="EMBL" id="JAQQWK010000012">
    <property type="protein sequence ID" value="KAK8022741.1"/>
    <property type="molecule type" value="Genomic_DNA"/>
</dbReference>
<evidence type="ECO:0000313" key="4">
    <source>
        <dbReference type="Proteomes" id="UP001444661"/>
    </source>
</evidence>
<evidence type="ECO:0008006" key="5">
    <source>
        <dbReference type="Google" id="ProtNLM"/>
    </source>
</evidence>
<dbReference type="PROSITE" id="PS50088">
    <property type="entry name" value="ANK_REPEAT"/>
    <property type="match status" value="1"/>
</dbReference>
<reference evidence="3 4" key="1">
    <citation type="submission" date="2023-01" db="EMBL/GenBank/DDBJ databases">
        <title>Analysis of 21 Apiospora genomes using comparative genomics revels a genus with tremendous synthesis potential of carbohydrate active enzymes and secondary metabolites.</title>
        <authorList>
            <person name="Sorensen T."/>
        </authorList>
    </citation>
    <scope>NUCLEOTIDE SEQUENCE [LARGE SCALE GENOMIC DNA]</scope>
    <source>
        <strain evidence="3 4">CBS 33761</strain>
    </source>
</reference>
<evidence type="ECO:0000256" key="2">
    <source>
        <dbReference type="SAM" id="MobiDB-lite"/>
    </source>
</evidence>
<accession>A0ABR1RXU7</accession>
<protein>
    <recommendedName>
        <fullName evidence="5">Ankyrin repeat protein</fullName>
    </recommendedName>
</protein>